<name>A0ACC2JM44_9PEZI</name>
<organism evidence="1 2">
    <name type="scientific">Lasiodiplodia mahajangana</name>
    <dbReference type="NCBI Taxonomy" id="1108764"/>
    <lineage>
        <taxon>Eukaryota</taxon>
        <taxon>Fungi</taxon>
        <taxon>Dikarya</taxon>
        <taxon>Ascomycota</taxon>
        <taxon>Pezizomycotina</taxon>
        <taxon>Dothideomycetes</taxon>
        <taxon>Dothideomycetes incertae sedis</taxon>
        <taxon>Botryosphaeriales</taxon>
        <taxon>Botryosphaeriaceae</taxon>
        <taxon>Lasiodiplodia</taxon>
    </lineage>
</organism>
<sequence length="151" mass="16704">MENSRKKERVESQLRPTTVVMIQMCLSLHDASDNDIAIRRTGSQTLTHVEPGTGYSRFPALSESLGGYVDVHLTLSRPGRHRAAAYAERIETDLGTSPTEEYSSCPRNDTDRYQVGRYGTSACMRCGSKHVMKAPPGVAGRDRKCGREGTR</sequence>
<gene>
    <name evidence="1" type="ORF">O1611_g5048</name>
</gene>
<dbReference type="EMBL" id="JAPUUL010001021">
    <property type="protein sequence ID" value="KAJ8128586.1"/>
    <property type="molecule type" value="Genomic_DNA"/>
</dbReference>
<keyword evidence="2" id="KW-1185">Reference proteome</keyword>
<dbReference type="Proteomes" id="UP001153332">
    <property type="component" value="Unassembled WGS sequence"/>
</dbReference>
<comment type="caution">
    <text evidence="1">The sequence shown here is derived from an EMBL/GenBank/DDBJ whole genome shotgun (WGS) entry which is preliminary data.</text>
</comment>
<reference evidence="1" key="1">
    <citation type="submission" date="2022-12" db="EMBL/GenBank/DDBJ databases">
        <title>Genome Sequence of Lasiodiplodia mahajangana.</title>
        <authorList>
            <person name="Buettner E."/>
        </authorList>
    </citation>
    <scope>NUCLEOTIDE SEQUENCE</scope>
    <source>
        <strain evidence="1">VT137</strain>
    </source>
</reference>
<proteinExistence type="predicted"/>
<evidence type="ECO:0000313" key="2">
    <source>
        <dbReference type="Proteomes" id="UP001153332"/>
    </source>
</evidence>
<evidence type="ECO:0000313" key="1">
    <source>
        <dbReference type="EMBL" id="KAJ8128586.1"/>
    </source>
</evidence>
<protein>
    <submittedName>
        <fullName evidence="1">Uncharacterized protein</fullName>
    </submittedName>
</protein>
<accession>A0ACC2JM44</accession>